<accession>A0ABR5AYD0</accession>
<gene>
    <name evidence="1" type="ORF">SD77_2190</name>
</gene>
<dbReference type="Proteomes" id="UP000031982">
    <property type="component" value="Unassembled WGS sequence"/>
</dbReference>
<evidence type="ECO:0000313" key="1">
    <source>
        <dbReference type="EMBL" id="KIL79736.1"/>
    </source>
</evidence>
<keyword evidence="2" id="KW-1185">Reference proteome</keyword>
<dbReference type="EMBL" id="JXLP01000002">
    <property type="protein sequence ID" value="KIL79736.1"/>
    <property type="molecule type" value="Genomic_DNA"/>
</dbReference>
<organism evidence="1 2">
    <name type="scientific">Bacillus badius</name>
    <dbReference type="NCBI Taxonomy" id="1455"/>
    <lineage>
        <taxon>Bacteria</taxon>
        <taxon>Bacillati</taxon>
        <taxon>Bacillota</taxon>
        <taxon>Bacilli</taxon>
        <taxon>Bacillales</taxon>
        <taxon>Bacillaceae</taxon>
        <taxon>Pseudobacillus</taxon>
    </lineage>
</organism>
<reference evidence="1 2" key="1">
    <citation type="submission" date="2015-01" db="EMBL/GenBank/DDBJ databases">
        <title>Genome Assembly of Bacillus badius MTCC 1458.</title>
        <authorList>
            <person name="Verma A."/>
            <person name="Khatri I."/>
            <person name="Mual P."/>
            <person name="Subramanian S."/>
            <person name="Krishnamurthi S."/>
        </authorList>
    </citation>
    <scope>NUCLEOTIDE SEQUENCE [LARGE SCALE GENOMIC DNA]</scope>
    <source>
        <strain evidence="1 2">MTCC 1458</strain>
    </source>
</reference>
<evidence type="ECO:0000313" key="2">
    <source>
        <dbReference type="Proteomes" id="UP000031982"/>
    </source>
</evidence>
<proteinExistence type="predicted"/>
<protein>
    <submittedName>
        <fullName evidence="1">Uncharacterized protein</fullName>
    </submittedName>
</protein>
<name>A0ABR5AYD0_BACBA</name>
<comment type="caution">
    <text evidence="1">The sequence shown here is derived from an EMBL/GenBank/DDBJ whole genome shotgun (WGS) entry which is preliminary data.</text>
</comment>
<sequence>MKKSFLSDQKLDFIRKHSDIRKQEKFSRCPFIPLFSFFRKKREQA</sequence>